<dbReference type="InterPro" id="IPR054491">
    <property type="entry name" value="MGH1-like_GH"/>
</dbReference>
<dbReference type="PANTHER" id="PTHR23403">
    <property type="entry name" value="TREHALASE"/>
    <property type="match status" value="1"/>
</dbReference>
<organism evidence="3 4">
    <name type="scientific">Bacteroides nordii</name>
    <dbReference type="NCBI Taxonomy" id="291645"/>
    <lineage>
        <taxon>Bacteria</taxon>
        <taxon>Pseudomonadati</taxon>
        <taxon>Bacteroidota</taxon>
        <taxon>Bacteroidia</taxon>
        <taxon>Bacteroidales</taxon>
        <taxon>Bacteroidaceae</taxon>
        <taxon>Bacteroides</taxon>
    </lineage>
</organism>
<dbReference type="InterPro" id="IPR045474">
    <property type="entry name" value="GEVED"/>
</dbReference>
<evidence type="ECO:0000259" key="2">
    <source>
        <dbReference type="Pfam" id="PF22422"/>
    </source>
</evidence>
<accession>A0A413VFC4</accession>
<dbReference type="Gene3D" id="1.50.10.10">
    <property type="match status" value="1"/>
</dbReference>
<feature type="domain" description="Mannosylglycerate hydrolase MGH1-like glycoside hydrolase" evidence="2">
    <location>
        <begin position="310"/>
        <end position="631"/>
    </location>
</feature>
<dbReference type="RefSeq" id="WP_007487563.1">
    <property type="nucleotide sequence ID" value="NZ_CABJFV010000019.1"/>
</dbReference>
<evidence type="ECO:0000259" key="1">
    <source>
        <dbReference type="Pfam" id="PF20009"/>
    </source>
</evidence>
<name>A0A413VFC4_9BACE</name>
<protein>
    <submittedName>
        <fullName evidence="3">Por secretion system protein</fullName>
    </submittedName>
</protein>
<reference evidence="3 4" key="1">
    <citation type="submission" date="2018-08" db="EMBL/GenBank/DDBJ databases">
        <title>A genome reference for cultivated species of the human gut microbiota.</title>
        <authorList>
            <person name="Zou Y."/>
            <person name="Xue W."/>
            <person name="Luo G."/>
        </authorList>
    </citation>
    <scope>NUCLEOTIDE SEQUENCE [LARGE SCALE GENOMIC DNA]</scope>
    <source>
        <strain evidence="3 4">AM40-30BH</strain>
    </source>
</reference>
<evidence type="ECO:0000313" key="3">
    <source>
        <dbReference type="EMBL" id="RHB32337.1"/>
    </source>
</evidence>
<dbReference type="InterPro" id="IPR012341">
    <property type="entry name" value="6hp_glycosidase-like_sf"/>
</dbReference>
<evidence type="ECO:0000313" key="4">
    <source>
        <dbReference type="Proteomes" id="UP000284379"/>
    </source>
</evidence>
<dbReference type="Pfam" id="PF20009">
    <property type="entry name" value="GEVED"/>
    <property type="match status" value="1"/>
</dbReference>
<proteinExistence type="predicted"/>
<dbReference type="Pfam" id="PF22422">
    <property type="entry name" value="MGH1-like_GH"/>
    <property type="match status" value="1"/>
</dbReference>
<dbReference type="PANTHER" id="PTHR23403:SF1">
    <property type="entry name" value="TREHALASE"/>
    <property type="match status" value="1"/>
</dbReference>
<dbReference type="InterPro" id="IPR001661">
    <property type="entry name" value="Glyco_hydro_37"/>
</dbReference>
<sequence length="895" mass="102967">MFREKFKVQMWRLLFVVVYTICFSISVSATQQTAIYNVESYSDILDIRCTPYSNDYFTGGFSDLGSWMCFTLPSENNWINGFCGPFELDHRQWISDAILQVGFTADITTETFTPDSVTYVPGELYMNSSSKQGNIQQRLFFVDKYTALWSCETSEKRELYITNGSLQGIQSSGLENNILSLKLSTGEMCVVTFSSDIQLSYENSKLLAKLPEGHKGYAAISYFYESKRPDNYAQLIQGILLHPDNYITEHTNRWMKYLKSVLRLEMPVEYHRIAVKAMVTLLTNWRASRGDLFHDGVIPSHAMSYFIGFWGWDSWKHAVALSLFEPNLAKDQVRAMFDYQTSEGMIIDCIYTDKKENNERNSKPPLAAWAVSEIYKATLDADFVKEIYPKLLKYHRWWYEYRDHDKNGFCEFGSVDGTLEASAWESGMDNAIRFDHSSMLKNDNRAWSLNQESVDLNAYLAHEYLLLKELSIIANCEFNEPDRTATTADYFFDREKEFFYDKRLSSHSSVQVEGCEAYIPLWAGIATPAQTECVLKYLTDPLKFATYIPFPTVTADHPNFSPNGYWRGPIWLDQVYFAIHGLRNYGYTELADGYTKQVFDRLNGLRTDAPIHENYETSTGKRLKSPHFSWSAAHLLLLYRESGVLDGKQTDLCLFQSDYRNYAYIKGVEFAGINNNVSYSETGWMDYSKENVAALECGKTHVMNVKIENWDSGSSDIYKLRLWMDWNGNYELEENELVDTKLISPIGQQHKEHDCQFQITIPENAVKNEKLKFRLFLHFVTDESDGVTPCGWVDSGIAHDYGFVIKSGGSSVQQNTDTLKAKVFPNPVTDYLYIQVDSPIRQYSILGLEGTELFKYSGDIDKIDMKSFASGNYILQVKYEENGKERTEVFKIVVQ</sequence>
<dbReference type="GO" id="GO:0004555">
    <property type="term" value="F:alpha,alpha-trehalase activity"/>
    <property type="evidence" value="ECO:0007669"/>
    <property type="project" value="InterPro"/>
</dbReference>
<dbReference type="GO" id="GO:0005993">
    <property type="term" value="P:trehalose catabolic process"/>
    <property type="evidence" value="ECO:0007669"/>
    <property type="project" value="TreeGrafter"/>
</dbReference>
<dbReference type="AlphaFoldDB" id="A0A413VFC4"/>
<dbReference type="Proteomes" id="UP000284379">
    <property type="component" value="Unassembled WGS sequence"/>
</dbReference>
<dbReference type="InterPro" id="IPR008928">
    <property type="entry name" value="6-hairpin_glycosidase_sf"/>
</dbReference>
<feature type="domain" description="GEVED" evidence="1">
    <location>
        <begin position="720"/>
        <end position="802"/>
    </location>
</feature>
<dbReference type="Gene3D" id="2.70.98.50">
    <property type="entry name" value="putative glycoside hydrolase family protein from bacillus halodurans"/>
    <property type="match status" value="1"/>
</dbReference>
<dbReference type="SUPFAM" id="SSF48208">
    <property type="entry name" value="Six-hairpin glycosidases"/>
    <property type="match status" value="1"/>
</dbReference>
<gene>
    <name evidence="3" type="ORF">DW888_17110</name>
</gene>
<dbReference type="EMBL" id="QSGO01000019">
    <property type="protein sequence ID" value="RHB32337.1"/>
    <property type="molecule type" value="Genomic_DNA"/>
</dbReference>
<comment type="caution">
    <text evidence="3">The sequence shown here is derived from an EMBL/GenBank/DDBJ whole genome shotgun (WGS) entry which is preliminary data.</text>
</comment>